<dbReference type="EMBL" id="ASJR01000015">
    <property type="protein sequence ID" value="ERP31275.1"/>
    <property type="molecule type" value="Genomic_DNA"/>
</dbReference>
<accession>U7DA21</accession>
<comment type="caution">
    <text evidence="1">The sequence shown here is derived from an EMBL/GenBank/DDBJ whole genome shotgun (WGS) entry which is preliminary data.</text>
</comment>
<reference evidence="1 2" key="1">
    <citation type="journal article" date="2013" name="Environ. Microbiol.">
        <title>Genome analysis of Chitinivibrio alkaliphilus gen. nov., sp. nov., a novel extremely haloalkaliphilic anaerobic chitinolytic bacterium from the candidate phylum Termite Group 3.</title>
        <authorList>
            <person name="Sorokin D.Y."/>
            <person name="Gumerov V.M."/>
            <person name="Rakitin A.L."/>
            <person name="Beletsky A.V."/>
            <person name="Damste J.S."/>
            <person name="Muyzer G."/>
            <person name="Mardanov A.V."/>
            <person name="Ravin N.V."/>
        </authorList>
    </citation>
    <scope>NUCLEOTIDE SEQUENCE [LARGE SCALE GENOMIC DNA]</scope>
    <source>
        <strain evidence="1 2">ACht1</strain>
    </source>
</reference>
<proteinExistence type="predicted"/>
<sequence>MNQRVSCVRCSYFYTTWDPHAPRGCRAHGFKSREYPSAVVYRTSGTACVLFLPKQGQRESG</sequence>
<dbReference type="AlphaFoldDB" id="U7DA21"/>
<dbReference type="OrthoDB" id="9807346at2"/>
<evidence type="ECO:0000313" key="2">
    <source>
        <dbReference type="Proteomes" id="UP000017148"/>
    </source>
</evidence>
<keyword evidence="2" id="KW-1185">Reference proteome</keyword>
<dbReference type="eggNOG" id="ENOG5033AUC">
    <property type="taxonomic scope" value="Bacteria"/>
</dbReference>
<protein>
    <recommendedName>
        <fullName evidence="3">Uracil-DNA glycosylase</fullName>
    </recommendedName>
</protein>
<name>U7DA21_9BACT</name>
<evidence type="ECO:0008006" key="3">
    <source>
        <dbReference type="Google" id="ProtNLM"/>
    </source>
</evidence>
<dbReference type="Proteomes" id="UP000017148">
    <property type="component" value="Unassembled WGS sequence"/>
</dbReference>
<dbReference type="STRING" id="1313304.CALK_1763"/>
<gene>
    <name evidence="1" type="ORF">CALK_1763</name>
</gene>
<organism evidence="1 2">
    <name type="scientific">Chitinivibrio alkaliphilus ACht1</name>
    <dbReference type="NCBI Taxonomy" id="1313304"/>
    <lineage>
        <taxon>Bacteria</taxon>
        <taxon>Pseudomonadati</taxon>
        <taxon>Fibrobacterota</taxon>
        <taxon>Chitinivibrionia</taxon>
        <taxon>Chitinivibrionales</taxon>
        <taxon>Chitinivibrionaceae</taxon>
        <taxon>Chitinivibrio</taxon>
    </lineage>
</organism>
<dbReference type="RefSeq" id="WP_022637198.1">
    <property type="nucleotide sequence ID" value="NZ_ASJR01000015.1"/>
</dbReference>
<evidence type="ECO:0000313" key="1">
    <source>
        <dbReference type="EMBL" id="ERP31275.1"/>
    </source>
</evidence>